<sequence>MVDQNREFDVNEDIDLNKEYDLIEKIDSLERENHLLKMRVEELEATHRIELEAKEREIEHRKKMLEELDSHSKSQKDLQSMTKDKLADSGVNELLRKIDMLEATHRLELEAKEGEISGLKRQLEEQESQWKSQKDFSK</sequence>
<organism evidence="2 3">
    <name type="scientific">Capsicum annuum</name>
    <name type="common">Capsicum pepper</name>
    <dbReference type="NCBI Taxonomy" id="4072"/>
    <lineage>
        <taxon>Eukaryota</taxon>
        <taxon>Viridiplantae</taxon>
        <taxon>Streptophyta</taxon>
        <taxon>Embryophyta</taxon>
        <taxon>Tracheophyta</taxon>
        <taxon>Spermatophyta</taxon>
        <taxon>Magnoliopsida</taxon>
        <taxon>eudicotyledons</taxon>
        <taxon>Gunneridae</taxon>
        <taxon>Pentapetalae</taxon>
        <taxon>asterids</taxon>
        <taxon>lamiids</taxon>
        <taxon>Solanales</taxon>
        <taxon>Solanaceae</taxon>
        <taxon>Solanoideae</taxon>
        <taxon>Capsiceae</taxon>
        <taxon>Capsicum</taxon>
    </lineage>
</organism>
<reference evidence="2 3" key="2">
    <citation type="journal article" date="2017" name="Genome Biol.">
        <title>New reference genome sequences of hot pepper reveal the massive evolution of plant disease-resistance genes by retroduplication.</title>
        <authorList>
            <person name="Kim S."/>
            <person name="Park J."/>
            <person name="Yeom S.I."/>
            <person name="Kim Y.M."/>
            <person name="Seo E."/>
            <person name="Kim K.T."/>
            <person name="Kim M.S."/>
            <person name="Lee J.M."/>
            <person name="Cheong K."/>
            <person name="Shin H.S."/>
            <person name="Kim S.B."/>
            <person name="Han K."/>
            <person name="Lee J."/>
            <person name="Park M."/>
            <person name="Lee H.A."/>
            <person name="Lee H.Y."/>
            <person name="Lee Y."/>
            <person name="Oh S."/>
            <person name="Lee J.H."/>
            <person name="Choi E."/>
            <person name="Choi E."/>
            <person name="Lee S.E."/>
            <person name="Jeon J."/>
            <person name="Kim H."/>
            <person name="Choi G."/>
            <person name="Song H."/>
            <person name="Lee J."/>
            <person name="Lee S.C."/>
            <person name="Kwon J.K."/>
            <person name="Lee H.Y."/>
            <person name="Koo N."/>
            <person name="Hong Y."/>
            <person name="Kim R.W."/>
            <person name="Kang W.H."/>
            <person name="Huh J.H."/>
            <person name="Kang B.C."/>
            <person name="Yang T.J."/>
            <person name="Lee Y.H."/>
            <person name="Bennetzen J.L."/>
            <person name="Choi D."/>
        </authorList>
    </citation>
    <scope>NUCLEOTIDE SEQUENCE [LARGE SCALE GENOMIC DNA]</scope>
    <source>
        <strain evidence="3">cv. CM334</strain>
    </source>
</reference>
<dbReference type="SMR" id="A0A2G2ZN08"/>
<feature type="region of interest" description="Disordered" evidence="1">
    <location>
        <begin position="114"/>
        <end position="138"/>
    </location>
</feature>
<dbReference type="EMBL" id="AYRZ02000004">
    <property type="protein sequence ID" value="PHT83382.1"/>
    <property type="molecule type" value="Genomic_DNA"/>
</dbReference>
<dbReference type="Proteomes" id="UP000222542">
    <property type="component" value="Unassembled WGS sequence"/>
</dbReference>
<reference evidence="2 3" key="1">
    <citation type="journal article" date="2014" name="Nat. Genet.">
        <title>Genome sequence of the hot pepper provides insights into the evolution of pungency in Capsicum species.</title>
        <authorList>
            <person name="Kim S."/>
            <person name="Park M."/>
            <person name="Yeom S.I."/>
            <person name="Kim Y.M."/>
            <person name="Lee J.M."/>
            <person name="Lee H.A."/>
            <person name="Seo E."/>
            <person name="Choi J."/>
            <person name="Cheong K."/>
            <person name="Kim K.T."/>
            <person name="Jung K."/>
            <person name="Lee G.W."/>
            <person name="Oh S.K."/>
            <person name="Bae C."/>
            <person name="Kim S.B."/>
            <person name="Lee H.Y."/>
            <person name="Kim S.Y."/>
            <person name="Kim M.S."/>
            <person name="Kang B.C."/>
            <person name="Jo Y.D."/>
            <person name="Yang H.B."/>
            <person name="Jeong H.J."/>
            <person name="Kang W.H."/>
            <person name="Kwon J.K."/>
            <person name="Shin C."/>
            <person name="Lim J.Y."/>
            <person name="Park J.H."/>
            <person name="Huh J.H."/>
            <person name="Kim J.S."/>
            <person name="Kim B.D."/>
            <person name="Cohen O."/>
            <person name="Paran I."/>
            <person name="Suh M.C."/>
            <person name="Lee S.B."/>
            <person name="Kim Y.K."/>
            <person name="Shin Y."/>
            <person name="Noh S.J."/>
            <person name="Park J."/>
            <person name="Seo Y.S."/>
            <person name="Kwon S.Y."/>
            <person name="Kim H.A."/>
            <person name="Park J.M."/>
            <person name="Kim H.J."/>
            <person name="Choi S.B."/>
            <person name="Bosland P.W."/>
            <person name="Reeves G."/>
            <person name="Jo S.H."/>
            <person name="Lee B.W."/>
            <person name="Cho H.T."/>
            <person name="Choi H.S."/>
            <person name="Lee M.S."/>
            <person name="Yu Y."/>
            <person name="Do Choi Y."/>
            <person name="Park B.S."/>
            <person name="van Deynze A."/>
            <person name="Ashrafi H."/>
            <person name="Hill T."/>
            <person name="Kim W.T."/>
            <person name="Pai H.S."/>
            <person name="Ahn H.K."/>
            <person name="Yeam I."/>
            <person name="Giovannoni J.J."/>
            <person name="Rose J.K."/>
            <person name="Sorensen I."/>
            <person name="Lee S.J."/>
            <person name="Kim R.W."/>
            <person name="Choi I.Y."/>
            <person name="Choi B.S."/>
            <person name="Lim J.S."/>
            <person name="Lee Y.H."/>
            <person name="Choi D."/>
        </authorList>
    </citation>
    <scope>NUCLEOTIDE SEQUENCE [LARGE SCALE GENOMIC DNA]</scope>
    <source>
        <strain evidence="3">cv. CM334</strain>
    </source>
</reference>
<dbReference type="AlphaFoldDB" id="A0A2G2ZN08"/>
<dbReference type="Gramene" id="PHT83382">
    <property type="protein sequence ID" value="PHT83382"/>
    <property type="gene ID" value="T459_11825"/>
</dbReference>
<comment type="caution">
    <text evidence="2">The sequence shown here is derived from an EMBL/GenBank/DDBJ whole genome shotgun (WGS) entry which is preliminary data.</text>
</comment>
<gene>
    <name evidence="2" type="ORF">T459_11825</name>
</gene>
<protein>
    <submittedName>
        <fullName evidence="2">Uncharacterized protein</fullName>
    </submittedName>
</protein>
<evidence type="ECO:0000313" key="2">
    <source>
        <dbReference type="EMBL" id="PHT83382.1"/>
    </source>
</evidence>
<name>A0A2G2ZN08_CAPAN</name>
<feature type="region of interest" description="Disordered" evidence="1">
    <location>
        <begin position="67"/>
        <end position="86"/>
    </location>
</feature>
<evidence type="ECO:0000313" key="3">
    <source>
        <dbReference type="Proteomes" id="UP000222542"/>
    </source>
</evidence>
<proteinExistence type="predicted"/>
<keyword evidence="3" id="KW-1185">Reference proteome</keyword>
<evidence type="ECO:0000256" key="1">
    <source>
        <dbReference type="SAM" id="MobiDB-lite"/>
    </source>
</evidence>
<accession>A0A2G2ZN08</accession>